<organism evidence="1 2">
    <name type="scientific">Cylicostephanus goldi</name>
    <name type="common">Nematode worm</name>
    <dbReference type="NCBI Taxonomy" id="71465"/>
    <lineage>
        <taxon>Eukaryota</taxon>
        <taxon>Metazoa</taxon>
        <taxon>Ecdysozoa</taxon>
        <taxon>Nematoda</taxon>
        <taxon>Chromadorea</taxon>
        <taxon>Rhabditida</taxon>
        <taxon>Rhabditina</taxon>
        <taxon>Rhabditomorpha</taxon>
        <taxon>Strongyloidea</taxon>
        <taxon>Strongylidae</taxon>
        <taxon>Cylicostephanus</taxon>
    </lineage>
</organism>
<dbReference type="AlphaFoldDB" id="A0A3P6TB30"/>
<dbReference type="OrthoDB" id="10520305at2759"/>
<evidence type="ECO:0000313" key="2">
    <source>
        <dbReference type="Proteomes" id="UP000271889"/>
    </source>
</evidence>
<keyword evidence="2" id="KW-1185">Reference proteome</keyword>
<sequence length="140" mass="15566">MLSSNLWPSARKETLLRLISVAIGATNEERKSLNFLPAVLQTLGLLLSKSMMSLEVTKERAKDFCHELLDLAQLNTTVAFVLSKAILNAVHLNLLSSDWADLIFALAVFGPIPKKEARVVDAAYEMIYKEVAHDVDDLQK</sequence>
<protein>
    <submittedName>
        <fullName evidence="1">Uncharacterized protein</fullName>
    </submittedName>
</protein>
<proteinExistence type="predicted"/>
<accession>A0A3P6TB30</accession>
<dbReference type="Proteomes" id="UP000271889">
    <property type="component" value="Unassembled WGS sequence"/>
</dbReference>
<reference evidence="1 2" key="1">
    <citation type="submission" date="2018-11" db="EMBL/GenBank/DDBJ databases">
        <authorList>
            <consortium name="Pathogen Informatics"/>
        </authorList>
    </citation>
    <scope>NUCLEOTIDE SEQUENCE [LARGE SCALE GENOMIC DNA]</scope>
</reference>
<dbReference type="EMBL" id="UYRV01030987">
    <property type="protein sequence ID" value="VDK85352.1"/>
    <property type="molecule type" value="Genomic_DNA"/>
</dbReference>
<gene>
    <name evidence="1" type="ORF">CGOC_LOCUS8441</name>
</gene>
<name>A0A3P6TB30_CYLGO</name>
<evidence type="ECO:0000313" key="1">
    <source>
        <dbReference type="EMBL" id="VDK85352.1"/>
    </source>
</evidence>